<organism evidence="1 2">
    <name type="scientific">Candidatus Yanofskybacteria bacterium RIFCSPLOWO2_01_FULL_49_17</name>
    <dbReference type="NCBI Taxonomy" id="1802700"/>
    <lineage>
        <taxon>Bacteria</taxon>
        <taxon>Candidatus Yanofskyibacteriota</taxon>
    </lineage>
</organism>
<protein>
    <recommendedName>
        <fullName evidence="3">Class I SAM-dependent methyltransferase</fullName>
    </recommendedName>
</protein>
<gene>
    <name evidence="1" type="ORF">A2941_02755</name>
</gene>
<proteinExistence type="predicted"/>
<name>A0A1F8GTJ7_9BACT</name>
<evidence type="ECO:0008006" key="3">
    <source>
        <dbReference type="Google" id="ProtNLM"/>
    </source>
</evidence>
<comment type="caution">
    <text evidence="1">The sequence shown here is derived from an EMBL/GenBank/DDBJ whole genome shotgun (WGS) entry which is preliminary data.</text>
</comment>
<reference evidence="1 2" key="1">
    <citation type="journal article" date="2016" name="Nat. Commun.">
        <title>Thousands of microbial genomes shed light on interconnected biogeochemical processes in an aquifer system.</title>
        <authorList>
            <person name="Anantharaman K."/>
            <person name="Brown C.T."/>
            <person name="Hug L.A."/>
            <person name="Sharon I."/>
            <person name="Castelle C.J."/>
            <person name="Probst A.J."/>
            <person name="Thomas B.C."/>
            <person name="Singh A."/>
            <person name="Wilkins M.J."/>
            <person name="Karaoz U."/>
            <person name="Brodie E.L."/>
            <person name="Williams K.H."/>
            <person name="Hubbard S.S."/>
            <person name="Banfield J.F."/>
        </authorList>
    </citation>
    <scope>NUCLEOTIDE SEQUENCE [LARGE SCALE GENOMIC DNA]</scope>
</reference>
<dbReference type="AlphaFoldDB" id="A0A1F8GTJ7"/>
<evidence type="ECO:0000313" key="1">
    <source>
        <dbReference type="EMBL" id="OGN27769.1"/>
    </source>
</evidence>
<accession>A0A1F8GTJ7</accession>
<sequence>MFDKTEGDVLELGMGYFSTMILKWLCEMSGRTLYSYESNKEWYGQVVKEDPKPFHKIIFCSDWASADIERHWGLVFIDHSPLRKRHIDIKRLANHADVIVIHDTQPESDKYYNYSKIFPLFKYRLDFTKFKPWTSAVSNFIDVSKLG</sequence>
<evidence type="ECO:0000313" key="2">
    <source>
        <dbReference type="Proteomes" id="UP000178444"/>
    </source>
</evidence>
<dbReference type="Proteomes" id="UP000178444">
    <property type="component" value="Unassembled WGS sequence"/>
</dbReference>
<dbReference type="EMBL" id="MGKO01000007">
    <property type="protein sequence ID" value="OGN27769.1"/>
    <property type="molecule type" value="Genomic_DNA"/>
</dbReference>